<feature type="domain" description="SIS" evidence="5">
    <location>
        <begin position="124"/>
        <end position="264"/>
    </location>
</feature>
<dbReference type="RefSeq" id="WP_091350696.1">
    <property type="nucleotide sequence ID" value="NZ_FOIF01000024.1"/>
</dbReference>
<dbReference type="GO" id="GO:1901135">
    <property type="term" value="P:carbohydrate derivative metabolic process"/>
    <property type="evidence" value="ECO:0007669"/>
    <property type="project" value="InterPro"/>
</dbReference>
<keyword evidence="2" id="KW-0238">DNA-binding</keyword>
<dbReference type="PROSITE" id="PS51071">
    <property type="entry name" value="HTH_RPIR"/>
    <property type="match status" value="1"/>
</dbReference>
<dbReference type="SUPFAM" id="SSF46689">
    <property type="entry name" value="Homeodomain-like"/>
    <property type="match status" value="1"/>
</dbReference>
<evidence type="ECO:0000313" key="6">
    <source>
        <dbReference type="EMBL" id="SES95572.1"/>
    </source>
</evidence>
<dbReference type="PANTHER" id="PTHR30514:SF1">
    <property type="entry name" value="HTH-TYPE TRANSCRIPTIONAL REGULATOR HEXR-RELATED"/>
    <property type="match status" value="1"/>
</dbReference>
<gene>
    <name evidence="6" type="ORF">SAMN03080614_102416</name>
</gene>
<name>A0A1I0ANT6_9FIRM</name>
<dbReference type="InterPro" id="IPR035472">
    <property type="entry name" value="RpiR-like_SIS"/>
</dbReference>
<dbReference type="InterPro" id="IPR047640">
    <property type="entry name" value="RpiR-like"/>
</dbReference>
<dbReference type="OrthoDB" id="3684496at2"/>
<dbReference type="STRING" id="1120990.SAMN03080614_102416"/>
<dbReference type="PANTHER" id="PTHR30514">
    <property type="entry name" value="GLUCOKINASE"/>
    <property type="match status" value="1"/>
</dbReference>
<dbReference type="GO" id="GO:0003677">
    <property type="term" value="F:DNA binding"/>
    <property type="evidence" value="ECO:0007669"/>
    <property type="project" value="UniProtKB-KW"/>
</dbReference>
<dbReference type="GO" id="GO:0003700">
    <property type="term" value="F:DNA-binding transcription factor activity"/>
    <property type="evidence" value="ECO:0007669"/>
    <property type="project" value="InterPro"/>
</dbReference>
<dbReference type="Proteomes" id="UP000243819">
    <property type="component" value="Unassembled WGS sequence"/>
</dbReference>
<dbReference type="PROSITE" id="PS51464">
    <property type="entry name" value="SIS"/>
    <property type="match status" value="1"/>
</dbReference>
<dbReference type="InterPro" id="IPR036388">
    <property type="entry name" value="WH-like_DNA-bd_sf"/>
</dbReference>
<dbReference type="Pfam" id="PF01380">
    <property type="entry name" value="SIS"/>
    <property type="match status" value="1"/>
</dbReference>
<evidence type="ECO:0000259" key="4">
    <source>
        <dbReference type="PROSITE" id="PS51071"/>
    </source>
</evidence>
<evidence type="ECO:0000256" key="2">
    <source>
        <dbReference type="ARBA" id="ARBA00023125"/>
    </source>
</evidence>
<dbReference type="InterPro" id="IPR000281">
    <property type="entry name" value="HTH_RpiR"/>
</dbReference>
<keyword evidence="7" id="KW-1185">Reference proteome</keyword>
<evidence type="ECO:0000313" key="7">
    <source>
        <dbReference type="Proteomes" id="UP000243819"/>
    </source>
</evidence>
<dbReference type="Pfam" id="PF01418">
    <property type="entry name" value="HTH_6"/>
    <property type="match status" value="1"/>
</dbReference>
<accession>A0A1I0ANT6</accession>
<dbReference type="GO" id="GO:0097367">
    <property type="term" value="F:carbohydrate derivative binding"/>
    <property type="evidence" value="ECO:0007669"/>
    <property type="project" value="InterPro"/>
</dbReference>
<sequence>MSVLVKIRQGLETFSPSEQKLGKFILENSQEVLNMPITKLADQSGVSEATIVRFCRTLELKGYQELKIALSTEIAKPLEEQQIRYEYIERNDSIENIIHKISLGNYIAIQDTLKVLDHQQMEEAIELIHKAEKVYIYGVGASSVVGLDLQYKFMRINIPTFMYFDSHIQLTSAVHIKKGDVVIGISNSGRTKEIIEVLAIAKEQGADTIVITQYGDSPILEVADVKLFTASVENNFRSAAMASRIAQLNIIDCIYIGLACKRYDEVIGHLNKTRELLEYKKR</sequence>
<evidence type="ECO:0000256" key="3">
    <source>
        <dbReference type="ARBA" id="ARBA00023163"/>
    </source>
</evidence>
<dbReference type="EMBL" id="FOIF01000024">
    <property type="protein sequence ID" value="SES95572.1"/>
    <property type="molecule type" value="Genomic_DNA"/>
</dbReference>
<dbReference type="SUPFAM" id="SSF53697">
    <property type="entry name" value="SIS domain"/>
    <property type="match status" value="1"/>
</dbReference>
<protein>
    <submittedName>
        <fullName evidence="6">Transcriptional regulator, RpiR family</fullName>
    </submittedName>
</protein>
<dbReference type="Gene3D" id="1.10.10.10">
    <property type="entry name" value="Winged helix-like DNA-binding domain superfamily/Winged helix DNA-binding domain"/>
    <property type="match status" value="1"/>
</dbReference>
<evidence type="ECO:0000256" key="1">
    <source>
        <dbReference type="ARBA" id="ARBA00023015"/>
    </source>
</evidence>
<reference evidence="7" key="1">
    <citation type="submission" date="2016-10" db="EMBL/GenBank/DDBJ databases">
        <authorList>
            <person name="Varghese N."/>
            <person name="Submissions S."/>
        </authorList>
    </citation>
    <scope>NUCLEOTIDE SEQUENCE [LARGE SCALE GENOMIC DNA]</scope>
    <source>
        <strain evidence="7">DSM 13577</strain>
    </source>
</reference>
<dbReference type="CDD" id="cd05013">
    <property type="entry name" value="SIS_RpiR"/>
    <property type="match status" value="1"/>
</dbReference>
<dbReference type="InterPro" id="IPR001347">
    <property type="entry name" value="SIS_dom"/>
</dbReference>
<proteinExistence type="predicted"/>
<dbReference type="Gene3D" id="3.40.50.10490">
    <property type="entry name" value="Glucose-6-phosphate isomerase like protein, domain 1"/>
    <property type="match status" value="1"/>
</dbReference>
<keyword evidence="3" id="KW-0804">Transcription</keyword>
<organism evidence="6 7">
    <name type="scientific">Anaerobranca gottschalkii DSM 13577</name>
    <dbReference type="NCBI Taxonomy" id="1120990"/>
    <lineage>
        <taxon>Bacteria</taxon>
        <taxon>Bacillati</taxon>
        <taxon>Bacillota</taxon>
        <taxon>Clostridia</taxon>
        <taxon>Eubacteriales</taxon>
        <taxon>Proteinivoracaceae</taxon>
        <taxon>Anaerobranca</taxon>
    </lineage>
</organism>
<dbReference type="AlphaFoldDB" id="A0A1I0ANT6"/>
<keyword evidence="1" id="KW-0805">Transcription regulation</keyword>
<evidence type="ECO:0000259" key="5">
    <source>
        <dbReference type="PROSITE" id="PS51464"/>
    </source>
</evidence>
<dbReference type="InterPro" id="IPR046348">
    <property type="entry name" value="SIS_dom_sf"/>
</dbReference>
<dbReference type="InterPro" id="IPR009057">
    <property type="entry name" value="Homeodomain-like_sf"/>
</dbReference>
<feature type="domain" description="HTH rpiR-type" evidence="4">
    <location>
        <begin position="1"/>
        <end position="77"/>
    </location>
</feature>